<evidence type="ECO:0000313" key="4">
    <source>
        <dbReference type="Proteomes" id="UP000265120"/>
    </source>
</evidence>
<dbReference type="RefSeq" id="XP_008312428.1">
    <property type="nucleotide sequence ID" value="XM_008314206.2"/>
</dbReference>
<dbReference type="InterPro" id="IPR029274">
    <property type="entry name" value="DUF4615"/>
</dbReference>
<feature type="region of interest" description="Disordered" evidence="2">
    <location>
        <begin position="39"/>
        <end position="61"/>
    </location>
</feature>
<dbReference type="OrthoDB" id="20277at2759"/>
<dbReference type="PANTHER" id="PTHR13602">
    <property type="entry name" value="UPF0488 PROTEIN C8ORF33"/>
    <property type="match status" value="1"/>
</dbReference>
<proteinExistence type="inferred from homology"/>
<organism evidence="3 4">
    <name type="scientific">Cynoglossus semilaevis</name>
    <name type="common">Tongue sole</name>
    <dbReference type="NCBI Taxonomy" id="244447"/>
    <lineage>
        <taxon>Eukaryota</taxon>
        <taxon>Metazoa</taxon>
        <taxon>Chordata</taxon>
        <taxon>Craniata</taxon>
        <taxon>Vertebrata</taxon>
        <taxon>Euteleostomi</taxon>
        <taxon>Actinopterygii</taxon>
        <taxon>Neopterygii</taxon>
        <taxon>Teleostei</taxon>
        <taxon>Neoteleostei</taxon>
        <taxon>Acanthomorphata</taxon>
        <taxon>Carangaria</taxon>
        <taxon>Pleuronectiformes</taxon>
        <taxon>Pleuronectoidei</taxon>
        <taxon>Cynoglossidae</taxon>
        <taxon>Cynoglossinae</taxon>
        <taxon>Cynoglossus</taxon>
    </lineage>
</organism>
<reference evidence="3" key="2">
    <citation type="submission" date="2025-08" db="UniProtKB">
        <authorList>
            <consortium name="Ensembl"/>
        </authorList>
    </citation>
    <scope>IDENTIFICATION</scope>
</reference>
<feature type="compositionally biased region" description="Polar residues" evidence="2">
    <location>
        <begin position="39"/>
        <end position="48"/>
    </location>
</feature>
<dbReference type="KEGG" id="csem:103381707"/>
<evidence type="ECO:0000256" key="1">
    <source>
        <dbReference type="ARBA" id="ARBA00005707"/>
    </source>
</evidence>
<evidence type="ECO:0000313" key="3">
    <source>
        <dbReference type="Ensembl" id="ENSCSEP00000018891.1"/>
    </source>
</evidence>
<reference evidence="3" key="3">
    <citation type="submission" date="2025-09" db="UniProtKB">
        <authorList>
            <consortium name="Ensembl"/>
        </authorList>
    </citation>
    <scope>IDENTIFICATION</scope>
</reference>
<dbReference type="OMA" id="MRAMTGE"/>
<sequence length="302" mass="33912">MAEQNLLFIDIDPKTDKSAADQRLWTRSDNSFRFSFIPDNSPTLQETTRPVPDRTAPHTQSQTSVTEAGTAFVFNFQIPPAAAPVEVMETAETLGTSMEEKVEQTSSKVGVTSPPEPLVLSKSKKKKKSKQVVQDTRATEDPEGGGQRGADPELSEEEQFKRQLDWCIEQLELGLRSQKATQKQKEEASRALKTLHSSKAPLVKKRQVMRAMAGEYRKKMDEEKNKQFRLIQSEIASARVKVVSDVSKKPVFHRKATAKVQTLNTEGNSEQAKVAQQITPTLEETPTLSFTPSKEEFRFNFL</sequence>
<dbReference type="Pfam" id="PF15393">
    <property type="entry name" value="DUF4615"/>
    <property type="match status" value="1"/>
</dbReference>
<dbReference type="AlphaFoldDB" id="A0A3P8VZW3"/>
<dbReference type="GeneID" id="103381707"/>
<protein>
    <submittedName>
        <fullName evidence="3">Zgc:112185</fullName>
    </submittedName>
</protein>
<accession>A0A3P8VZW3</accession>
<evidence type="ECO:0000256" key="2">
    <source>
        <dbReference type="SAM" id="MobiDB-lite"/>
    </source>
</evidence>
<comment type="similarity">
    <text evidence="1">Belongs to the UPF0488 family.</text>
</comment>
<name>A0A3P8VZW3_CYNSE</name>
<reference evidence="3 4" key="1">
    <citation type="journal article" date="2014" name="Nat. Genet.">
        <title>Whole-genome sequence of a flatfish provides insights into ZW sex chromosome evolution and adaptation to a benthic lifestyle.</title>
        <authorList>
            <person name="Chen S."/>
            <person name="Zhang G."/>
            <person name="Shao C."/>
            <person name="Huang Q."/>
            <person name="Liu G."/>
            <person name="Zhang P."/>
            <person name="Song W."/>
            <person name="An N."/>
            <person name="Chalopin D."/>
            <person name="Volff J.N."/>
            <person name="Hong Y."/>
            <person name="Li Q."/>
            <person name="Sha Z."/>
            <person name="Zhou H."/>
            <person name="Xie M."/>
            <person name="Yu Q."/>
            <person name="Liu Y."/>
            <person name="Xiang H."/>
            <person name="Wang N."/>
            <person name="Wu K."/>
            <person name="Yang C."/>
            <person name="Zhou Q."/>
            <person name="Liao X."/>
            <person name="Yang L."/>
            <person name="Hu Q."/>
            <person name="Zhang J."/>
            <person name="Meng L."/>
            <person name="Jin L."/>
            <person name="Tian Y."/>
            <person name="Lian J."/>
            <person name="Yang J."/>
            <person name="Miao G."/>
            <person name="Liu S."/>
            <person name="Liang Z."/>
            <person name="Yan F."/>
            <person name="Li Y."/>
            <person name="Sun B."/>
            <person name="Zhang H."/>
            <person name="Zhang J."/>
            <person name="Zhu Y."/>
            <person name="Du M."/>
            <person name="Zhao Y."/>
            <person name="Schartl M."/>
            <person name="Tang Q."/>
            <person name="Wang J."/>
        </authorList>
    </citation>
    <scope>NUCLEOTIDE SEQUENCE</scope>
</reference>
<feature type="region of interest" description="Disordered" evidence="2">
    <location>
        <begin position="95"/>
        <end position="157"/>
    </location>
</feature>
<dbReference type="STRING" id="244447.ENSCSEP00000018891"/>
<keyword evidence="4" id="KW-1185">Reference proteome</keyword>
<dbReference type="Proteomes" id="UP000265120">
    <property type="component" value="Chromosome 8"/>
</dbReference>
<dbReference type="FunCoup" id="A0A3P8VZW3">
    <property type="interactions" value="19"/>
</dbReference>
<dbReference type="GeneTree" id="ENSGT00390000000306"/>
<dbReference type="Ensembl" id="ENSCSET00000019125.1">
    <property type="protein sequence ID" value="ENSCSEP00000018891.1"/>
    <property type="gene ID" value="ENSCSEG00000012091.1"/>
</dbReference>
<dbReference type="PANTHER" id="PTHR13602:SF2">
    <property type="entry name" value="UPF0488 PROTEIN C8ORF33"/>
    <property type="match status" value="1"/>
</dbReference>
<dbReference type="InParanoid" id="A0A3P8VZW3"/>
<dbReference type="CTD" id="113027814"/>